<name>A0A081NDA9_9GAMM</name>
<accession>A0A081NDA9</accession>
<dbReference type="OrthoDB" id="9798990at2"/>
<dbReference type="eggNOG" id="COG3744">
    <property type="taxonomic scope" value="Bacteria"/>
</dbReference>
<proteinExistence type="predicted"/>
<dbReference type="Pfam" id="PF01850">
    <property type="entry name" value="PIN"/>
    <property type="match status" value="1"/>
</dbReference>
<dbReference type="InterPro" id="IPR002716">
    <property type="entry name" value="PIN_dom"/>
</dbReference>
<dbReference type="SUPFAM" id="SSF88723">
    <property type="entry name" value="PIN domain-like"/>
    <property type="match status" value="1"/>
</dbReference>
<evidence type="ECO:0000313" key="2">
    <source>
        <dbReference type="EMBL" id="KEQ16432.1"/>
    </source>
</evidence>
<dbReference type="RefSeq" id="WP_034839961.1">
    <property type="nucleotide sequence ID" value="NZ_JOKH01000005.1"/>
</dbReference>
<dbReference type="InterPro" id="IPR029060">
    <property type="entry name" value="PIN-like_dom_sf"/>
</dbReference>
<feature type="domain" description="PIN" evidence="1">
    <location>
        <begin position="2"/>
        <end position="115"/>
    </location>
</feature>
<reference evidence="2 3" key="1">
    <citation type="submission" date="2014-06" db="EMBL/GenBank/DDBJ databases">
        <title>Whole Genome Sequences of Three Symbiotic Endozoicomonas Bacteria.</title>
        <authorList>
            <person name="Neave M.J."/>
            <person name="Apprill A."/>
            <person name="Voolstra C.R."/>
        </authorList>
    </citation>
    <scope>NUCLEOTIDE SEQUENCE [LARGE SCALE GENOMIC DNA]</scope>
    <source>
        <strain evidence="2 3">DSM 25634</strain>
    </source>
</reference>
<comment type="caution">
    <text evidence="2">The sequence shown here is derived from an EMBL/GenBank/DDBJ whole genome shotgun (WGS) entry which is preliminary data.</text>
</comment>
<keyword evidence="3" id="KW-1185">Reference proteome</keyword>
<organism evidence="2 3">
    <name type="scientific">Endozoicomonas numazuensis</name>
    <dbReference type="NCBI Taxonomy" id="1137799"/>
    <lineage>
        <taxon>Bacteria</taxon>
        <taxon>Pseudomonadati</taxon>
        <taxon>Pseudomonadota</taxon>
        <taxon>Gammaproteobacteria</taxon>
        <taxon>Oceanospirillales</taxon>
        <taxon>Endozoicomonadaceae</taxon>
        <taxon>Endozoicomonas</taxon>
    </lineage>
</organism>
<evidence type="ECO:0000313" key="3">
    <source>
        <dbReference type="Proteomes" id="UP000028073"/>
    </source>
</evidence>
<dbReference type="AlphaFoldDB" id="A0A081NDA9"/>
<gene>
    <name evidence="2" type="ORF">GZ78_21450</name>
</gene>
<dbReference type="EMBL" id="JOKH01000005">
    <property type="protein sequence ID" value="KEQ16432.1"/>
    <property type="molecule type" value="Genomic_DNA"/>
</dbReference>
<sequence>MVLIDTHIAVFLHGRQIRKLSSEVKVMLDNNDIVLPEMARFELQYLNEIGRIAETPANIIQFLYTEIGLTVSKTPMSRLVDEGILLPWTRDPFDRLICADAQVQNIPLITHDQKILDNLPQACR</sequence>
<protein>
    <recommendedName>
        <fullName evidence="1">PIN domain-containing protein</fullName>
    </recommendedName>
</protein>
<evidence type="ECO:0000259" key="1">
    <source>
        <dbReference type="Pfam" id="PF01850"/>
    </source>
</evidence>
<dbReference type="Proteomes" id="UP000028073">
    <property type="component" value="Unassembled WGS sequence"/>
</dbReference>